<dbReference type="Ensembl" id="ENSPSMT00000030254.1">
    <property type="protein sequence ID" value="ENSPSMP00000026134.1"/>
    <property type="gene ID" value="ENSPSMG00000018341.1"/>
</dbReference>
<evidence type="ECO:0000256" key="1">
    <source>
        <dbReference type="SAM" id="Phobius"/>
    </source>
</evidence>
<evidence type="ECO:0000313" key="3">
    <source>
        <dbReference type="Proteomes" id="UP000694414"/>
    </source>
</evidence>
<name>A0A8C9A7F2_PROSS</name>
<sequence length="81" mass="8989">MIFHCKDLCIEAGLKLLTSSDPPALASQSARITGVSHRARPIVYFLMSIIVLPFFNLCWQFCFVALIFSNGAMIKVIISVI</sequence>
<dbReference type="AlphaFoldDB" id="A0A8C9A7F2"/>
<proteinExistence type="predicted"/>
<keyword evidence="1" id="KW-0472">Membrane</keyword>
<evidence type="ECO:0000313" key="2">
    <source>
        <dbReference type="Ensembl" id="ENSPSMP00000026134.1"/>
    </source>
</evidence>
<dbReference type="PRINTS" id="PR02045">
    <property type="entry name" value="F138DOMAIN"/>
</dbReference>
<keyword evidence="3" id="KW-1185">Reference proteome</keyword>
<reference evidence="2" key="1">
    <citation type="submission" date="2025-08" db="UniProtKB">
        <authorList>
            <consortium name="Ensembl"/>
        </authorList>
    </citation>
    <scope>IDENTIFICATION</scope>
</reference>
<reference evidence="2" key="2">
    <citation type="submission" date="2025-09" db="UniProtKB">
        <authorList>
            <consortium name="Ensembl"/>
        </authorList>
    </citation>
    <scope>IDENTIFICATION</scope>
</reference>
<keyword evidence="1" id="KW-1133">Transmembrane helix</keyword>
<accession>A0A8C9A7F2</accession>
<dbReference type="GeneTree" id="ENSGT01020000231814"/>
<keyword evidence="1" id="KW-0812">Transmembrane</keyword>
<feature type="transmembrane region" description="Helical" evidence="1">
    <location>
        <begin position="42"/>
        <end position="68"/>
    </location>
</feature>
<dbReference type="Proteomes" id="UP000694414">
    <property type="component" value="Unplaced"/>
</dbReference>
<protein>
    <submittedName>
        <fullName evidence="2">Uncharacterized protein</fullName>
    </submittedName>
</protein>
<organism evidence="2 3">
    <name type="scientific">Prolemur simus</name>
    <name type="common">Greater bamboo lemur</name>
    <name type="synonym">Hapalemur simus</name>
    <dbReference type="NCBI Taxonomy" id="1328070"/>
    <lineage>
        <taxon>Eukaryota</taxon>
        <taxon>Metazoa</taxon>
        <taxon>Chordata</taxon>
        <taxon>Craniata</taxon>
        <taxon>Vertebrata</taxon>
        <taxon>Euteleostomi</taxon>
        <taxon>Mammalia</taxon>
        <taxon>Eutheria</taxon>
        <taxon>Euarchontoglires</taxon>
        <taxon>Primates</taxon>
        <taxon>Strepsirrhini</taxon>
        <taxon>Lemuriformes</taxon>
        <taxon>Lemuridae</taxon>
        <taxon>Prolemur</taxon>
    </lineage>
</organism>